<dbReference type="AlphaFoldDB" id="A0A6J4P066"/>
<protein>
    <recommendedName>
        <fullName evidence="3">Secreted protein</fullName>
    </recommendedName>
</protein>
<accession>A0A6J4P066</accession>
<organism evidence="2">
    <name type="scientific">uncultured Rubrobacteraceae bacterium</name>
    <dbReference type="NCBI Taxonomy" id="349277"/>
    <lineage>
        <taxon>Bacteria</taxon>
        <taxon>Bacillati</taxon>
        <taxon>Actinomycetota</taxon>
        <taxon>Rubrobacteria</taxon>
        <taxon>Rubrobacterales</taxon>
        <taxon>Rubrobacteraceae</taxon>
        <taxon>environmental samples</taxon>
    </lineage>
</organism>
<keyword evidence="1" id="KW-0732">Signal</keyword>
<sequence>MTSRRTPIVMALVVAALLAAAWATSAAAANRVEVASRVTFSQSAPFHGRVLSLKAACERNRTVAVFRVDPGSDGLYGGTKSGAGGGWSIPAGMPNGKFYAVVKQRSIDTAGKTFVCKKAVSPKAAF</sequence>
<gene>
    <name evidence="2" type="ORF">AVDCRST_MAG22-1202</name>
</gene>
<feature type="chain" id="PRO_5026735579" description="Secreted protein" evidence="1">
    <location>
        <begin position="29"/>
        <end position="126"/>
    </location>
</feature>
<evidence type="ECO:0000256" key="1">
    <source>
        <dbReference type="SAM" id="SignalP"/>
    </source>
</evidence>
<proteinExistence type="predicted"/>
<reference evidence="2" key="1">
    <citation type="submission" date="2020-02" db="EMBL/GenBank/DDBJ databases">
        <authorList>
            <person name="Meier V. D."/>
        </authorList>
    </citation>
    <scope>NUCLEOTIDE SEQUENCE</scope>
    <source>
        <strain evidence="2">AVDCRST_MAG22</strain>
    </source>
</reference>
<dbReference type="PROSITE" id="PS51318">
    <property type="entry name" value="TAT"/>
    <property type="match status" value="1"/>
</dbReference>
<dbReference type="InterPro" id="IPR006311">
    <property type="entry name" value="TAT_signal"/>
</dbReference>
<dbReference type="EMBL" id="CADCUV010000055">
    <property type="protein sequence ID" value="CAA9402692.1"/>
    <property type="molecule type" value="Genomic_DNA"/>
</dbReference>
<evidence type="ECO:0008006" key="3">
    <source>
        <dbReference type="Google" id="ProtNLM"/>
    </source>
</evidence>
<name>A0A6J4P066_9ACTN</name>
<feature type="signal peptide" evidence="1">
    <location>
        <begin position="1"/>
        <end position="28"/>
    </location>
</feature>
<evidence type="ECO:0000313" key="2">
    <source>
        <dbReference type="EMBL" id="CAA9402692.1"/>
    </source>
</evidence>